<feature type="domain" description="Yeast cell wall synthesis Kre9/Knh1-like N-terminal" evidence="4">
    <location>
        <begin position="25"/>
        <end position="103"/>
    </location>
</feature>
<sequence>MRFSIFALAATLITTVLAQQVYPTSPVASTVWSTGQTVTLKWKINSPTSVGKLSIELLTGDNPQQQHVVADLGTAPSGATSYKATIPSDLPGAWYTIRIGDSYTAFFVIKAGGVGPTGPPPTTAPPTTAPAPPSVSTVTRTTTTKALPTTTTVLPTSSSNPMNAAVGQFKAFGGVGSVMVAAVAVAVGVAL</sequence>
<proteinExistence type="predicted"/>
<comment type="caution">
    <text evidence="5">The sequence shown here is derived from an EMBL/GenBank/DDBJ whole genome shotgun (WGS) entry which is preliminary data.</text>
</comment>
<name>A0A9P6U782_9FUNG</name>
<feature type="compositionally biased region" description="Pro residues" evidence="2">
    <location>
        <begin position="117"/>
        <end position="133"/>
    </location>
</feature>
<accession>A0A9P6U782</accession>
<dbReference type="PANTHER" id="PTHR40633">
    <property type="entry name" value="MATRIX PROTEIN, PUTATIVE (AFU_ORTHOLOGUE AFUA_8G05410)-RELATED"/>
    <property type="match status" value="1"/>
</dbReference>
<feature type="region of interest" description="Disordered" evidence="2">
    <location>
        <begin position="117"/>
        <end position="137"/>
    </location>
</feature>
<gene>
    <name evidence="5" type="ORF">BG011_000208</name>
</gene>
<dbReference type="Pfam" id="PF10342">
    <property type="entry name" value="Kre9_KNH"/>
    <property type="match status" value="1"/>
</dbReference>
<dbReference type="InterPro" id="IPR052982">
    <property type="entry name" value="SRP1/TIP1-like"/>
</dbReference>
<protein>
    <recommendedName>
        <fullName evidence="4">Yeast cell wall synthesis Kre9/Knh1-like N-terminal domain-containing protein</fullName>
    </recommendedName>
</protein>
<dbReference type="PANTHER" id="PTHR40633:SF1">
    <property type="entry name" value="GPI ANCHORED SERINE-THREONINE RICH PROTEIN (AFU_ORTHOLOGUE AFUA_1G03630)"/>
    <property type="match status" value="1"/>
</dbReference>
<feature type="signal peptide" evidence="3">
    <location>
        <begin position="1"/>
        <end position="18"/>
    </location>
</feature>
<evidence type="ECO:0000256" key="2">
    <source>
        <dbReference type="SAM" id="MobiDB-lite"/>
    </source>
</evidence>
<dbReference type="OrthoDB" id="2424799at2759"/>
<feature type="chain" id="PRO_5040319689" description="Yeast cell wall synthesis Kre9/Knh1-like N-terminal domain-containing protein" evidence="3">
    <location>
        <begin position="19"/>
        <end position="191"/>
    </location>
</feature>
<dbReference type="Proteomes" id="UP000726737">
    <property type="component" value="Unassembled WGS sequence"/>
</dbReference>
<evidence type="ECO:0000256" key="3">
    <source>
        <dbReference type="SAM" id="SignalP"/>
    </source>
</evidence>
<evidence type="ECO:0000259" key="4">
    <source>
        <dbReference type="Pfam" id="PF10342"/>
    </source>
</evidence>
<keyword evidence="6" id="KW-1185">Reference proteome</keyword>
<reference evidence="5" key="1">
    <citation type="journal article" date="2020" name="Fungal Divers.">
        <title>Resolving the Mortierellaceae phylogeny through synthesis of multi-gene phylogenetics and phylogenomics.</title>
        <authorList>
            <person name="Vandepol N."/>
            <person name="Liber J."/>
            <person name="Desiro A."/>
            <person name="Na H."/>
            <person name="Kennedy M."/>
            <person name="Barry K."/>
            <person name="Grigoriev I.V."/>
            <person name="Miller A.N."/>
            <person name="O'Donnell K."/>
            <person name="Stajich J.E."/>
            <person name="Bonito G."/>
        </authorList>
    </citation>
    <scope>NUCLEOTIDE SEQUENCE</scope>
    <source>
        <strain evidence="5">KOD948</strain>
    </source>
</reference>
<dbReference type="InterPro" id="IPR018466">
    <property type="entry name" value="Kre9/Knh1-like_N"/>
</dbReference>
<organism evidence="5 6">
    <name type="scientific">Mortierella polycephala</name>
    <dbReference type="NCBI Taxonomy" id="41804"/>
    <lineage>
        <taxon>Eukaryota</taxon>
        <taxon>Fungi</taxon>
        <taxon>Fungi incertae sedis</taxon>
        <taxon>Mucoromycota</taxon>
        <taxon>Mortierellomycotina</taxon>
        <taxon>Mortierellomycetes</taxon>
        <taxon>Mortierellales</taxon>
        <taxon>Mortierellaceae</taxon>
        <taxon>Mortierella</taxon>
    </lineage>
</organism>
<evidence type="ECO:0000256" key="1">
    <source>
        <dbReference type="ARBA" id="ARBA00022729"/>
    </source>
</evidence>
<dbReference type="AlphaFoldDB" id="A0A9P6U782"/>
<evidence type="ECO:0000313" key="6">
    <source>
        <dbReference type="Proteomes" id="UP000726737"/>
    </source>
</evidence>
<keyword evidence="1 3" id="KW-0732">Signal</keyword>
<evidence type="ECO:0000313" key="5">
    <source>
        <dbReference type="EMBL" id="KAG0262234.1"/>
    </source>
</evidence>
<dbReference type="EMBL" id="JAAAJA010000103">
    <property type="protein sequence ID" value="KAG0262234.1"/>
    <property type="molecule type" value="Genomic_DNA"/>
</dbReference>